<gene>
    <name evidence="1" type="ORF">RM764_08140</name>
</gene>
<keyword evidence="2" id="KW-1185">Reference proteome</keyword>
<sequence>MTLRVLTTDDWPLWRTLRLTALADAPHAFKSRLADWCRGEQQRWQVRLEVPGTCHAAALLDGCAVSMAGAVNSACRASCSGHRSTPLSVTGST</sequence>
<dbReference type="Proteomes" id="UP001183809">
    <property type="component" value="Unassembled WGS sequence"/>
</dbReference>
<reference evidence="2" key="1">
    <citation type="submission" date="2023-07" db="EMBL/GenBank/DDBJ databases">
        <title>30 novel species of actinomycetes from the DSMZ collection.</title>
        <authorList>
            <person name="Nouioui I."/>
        </authorList>
    </citation>
    <scope>NUCLEOTIDE SEQUENCE [LARGE SCALE GENOMIC DNA]</scope>
    <source>
        <strain evidence="2">DSM 41699</strain>
    </source>
</reference>
<dbReference type="EMBL" id="JAVREY010000006">
    <property type="protein sequence ID" value="MDT0462983.1"/>
    <property type="molecule type" value="Genomic_DNA"/>
</dbReference>
<name>A0ABU2TPW9_9ACTN</name>
<evidence type="ECO:0008006" key="3">
    <source>
        <dbReference type="Google" id="ProtNLM"/>
    </source>
</evidence>
<comment type="caution">
    <text evidence="1">The sequence shown here is derived from an EMBL/GenBank/DDBJ whole genome shotgun (WGS) entry which is preliminary data.</text>
</comment>
<accession>A0ABU2TPW9</accession>
<dbReference type="RefSeq" id="WP_311693425.1">
    <property type="nucleotide sequence ID" value="NZ_JAVREY010000006.1"/>
</dbReference>
<evidence type="ECO:0000313" key="1">
    <source>
        <dbReference type="EMBL" id="MDT0462983.1"/>
    </source>
</evidence>
<proteinExistence type="predicted"/>
<evidence type="ECO:0000313" key="2">
    <source>
        <dbReference type="Proteomes" id="UP001183809"/>
    </source>
</evidence>
<protein>
    <recommendedName>
        <fullName evidence="3">Acetyltransferase</fullName>
    </recommendedName>
</protein>
<organism evidence="1 2">
    <name type="scientific">Streptomyces gibsoniae</name>
    <dbReference type="NCBI Taxonomy" id="3075529"/>
    <lineage>
        <taxon>Bacteria</taxon>
        <taxon>Bacillati</taxon>
        <taxon>Actinomycetota</taxon>
        <taxon>Actinomycetes</taxon>
        <taxon>Kitasatosporales</taxon>
        <taxon>Streptomycetaceae</taxon>
        <taxon>Streptomyces</taxon>
    </lineage>
</organism>